<keyword evidence="19" id="KW-0175">Coiled coil</keyword>
<evidence type="ECO:0000259" key="23">
    <source>
        <dbReference type="PROSITE" id="PS50112"/>
    </source>
</evidence>
<dbReference type="PROSITE" id="PS50113">
    <property type="entry name" value="PAC"/>
    <property type="match status" value="6"/>
</dbReference>
<dbReference type="EC" id="2.7.13.3" evidence="3"/>
<dbReference type="Pfam" id="PF00072">
    <property type="entry name" value="Response_reg"/>
    <property type="match status" value="1"/>
</dbReference>
<dbReference type="InterPro" id="IPR036097">
    <property type="entry name" value="HisK_dim/P_sf"/>
</dbReference>
<proteinExistence type="predicted"/>
<dbReference type="FunFam" id="3.30.565.10:FF:000010">
    <property type="entry name" value="Sensor histidine kinase RcsC"/>
    <property type="match status" value="1"/>
</dbReference>
<dbReference type="InterPro" id="IPR000700">
    <property type="entry name" value="PAS-assoc_C"/>
</dbReference>
<evidence type="ECO:0000256" key="3">
    <source>
        <dbReference type="ARBA" id="ARBA00012438"/>
    </source>
</evidence>
<dbReference type="PROSITE" id="PS50112">
    <property type="entry name" value="PAS"/>
    <property type="match status" value="4"/>
</dbReference>
<sequence>MADLYRAFIKTKDLKHLFIGLLSGFLLFTTFLYGTYYNLKRENETTQWVLHSQEEIYQIERAVSLAKEFETVARGALLTDKGKNSGSVTLPIKEQEAALAQLGKLFSSDAVQKVYLDSLAFYLHKKAAFSAALLQTQEQQSQEAAMRLFHTNAGKKYMTSIRQWANTMNTRATQTLEARKKESEQATLFTNQILAANFFFLGLLLLYMLYKGWQQEKAKNAAIEKLRQREEHYRTLIENNGEAIVLWDQGGVISFWSPAAERILGWSRAEALTPGFSISFHPEDQEEALRTLQQVTETPAHKAKSVQRARHKNGHYVWIEGEAINLLHQESVQALVFHFRDVSARRQADLKVQNAHLLLEKSVNNLKQIMDSSLDIICTIDTQGRFVQVSEACATIWGYGPEELTGRAFMDLVTEEDKELTTRVATSIMAGNPVTMFENRYVRSDGSIVPLLWSAQWDDQDQLMYCVAKDATEKKELEKAFHLEKQRFNDLFMLAPSCNCVLKGPDHRYISTNALFDQLVGSGRQLLGQPVAEMFPEMVPQGFIDILDQVYATGQPFVGTEKLLQIDHTNGEALLTDVYMNMVIQAYQNQLGEVEGLFFYGINVTEQVLNRKKLEQRELNFRQLIQDLPAAIYTCSTAGQIELYNKAAVELWGREPRLDVDRWCGSHKMYDLDGNLLSPHTGPMAVTLATGVPVVDQEVILERPNGERRFVKPHPVLSYDSAGKLHGGINILFDITESKNASDQIRRNEAALAEAQHIAKIGSWNLDAQTQALEVSEELYHIFETDRDGFTGTLASFIAFVTEEDREYAQQVTLKAFSDGEPYLADFRILTGKKSRRTIQIRGNSQKDVNGQVLRLYGTAQDITERKEFETALLASEEKYKLLFYQAPLPKWIYDLETLQIMDVNDSAIAHYGFTREEFLAMTAKDLRPAKDVPAMIKSVRAENTGKGVNRLGLWNHIKKDGTPIIVEISAHSLVYENRSCLLVEANDVTTKVLAEQALKNSNDRWEMLSKVTFDAIWEWNLKTNELFCGENYKVIFGQHSENARENFQAWQDYLHPEDRERIQTSLQRFLASGDTTWQAEYRKLKRNGEYAYCTDRCILIRDEQGAPDRMVGALRDETESKQAAESLLIEKTFSEALLEASPDGIVGFNQEGEILLFNKKAETLFGYSQEEILGASLTTLMSIESHEVHLDRRTELFNSTSQAPSRELQALRKDGYEFPVDVSLSLLHSYKGKIVICSIRDITERKLAEKQLRESEKNLQAILSSSREAIYLLDVNLRVVLLNEHAKVLIQDGFDVTCTPGDHFPSLFESGLAEKLEGIYAQVLAGQNLEDERQVPLRQGMAYYYSVYFPVRDNAGNIIGLCCSSRNITERKKIEKAVKAANAEKAEYQSRFKAILDYSPQAVLIKDLEGKFIFSNKAFLNLFDLDRNHEIGLQLKEIFDDQEAREEFQATGFETDPEKITAKEWAQQIDLPDGKSLNMEVIKFPLYDNQKNLFGICTICKDITEQMRHQQQLIEARENAEQAERLQEQFLANMSHELRTPMNGIIGMVNLLLTSSSLQADQKDRLQVIQQSSDTLLTLINDILDLSKIKAGMLTIENVTFDFNESIAGTALLFREKAKEKGIRLTVATDPYIPRLLSGDPHRLNQILNNLLSNAIKFTSKGFVRLEASLLNETEEQVVVEFVVSDSGIGMDSTDLLYIFDNFAQASHEISSKYGGTGLGLAITKRLIEMQGGEIQVESTKGKGTTFTFHLPYTVTLDTTAVVQPFHQTEPAPLKRDYTGKRALIVEDNDINQAVLASNLKQHRMEYLIAPNGQEAVDLLEAGEQFDIIFMDLRMPVMNGFQATAYIRQKLQLQVPIVVLTASVLRNERNRCLEIGASEYMAKPFAMADLARALEQFVPLPEQAVAPCPGTTQPEEPAAAPALPAEAGFDISRLLELEDGPYVQHILEVFASKMPTYLQELKSLYPAGSWEDFLEKTHKIKGSLAFIQITEVNKLIVAMEEQVEARKSLTGLGESLEKCVTAYHQTIPAVQAEVTRKLASPKLKA</sequence>
<keyword evidence="6 18" id="KW-0597">Phosphoprotein</keyword>
<reference evidence="26 28" key="2">
    <citation type="submission" date="2019-09" db="EMBL/GenBank/DDBJ databases">
        <title>A bacterium isolated from glacier soil.</title>
        <authorList>
            <person name="Liu Q."/>
        </authorList>
    </citation>
    <scope>NUCLEOTIDE SEQUENCE [LARGE SCALE GENOMIC DNA]</scope>
    <source>
        <strain evidence="26 28">MDT1-10-3</strain>
    </source>
</reference>
<evidence type="ECO:0000313" key="27">
    <source>
        <dbReference type="EMBL" id="MFA1770208.1"/>
    </source>
</evidence>
<feature type="transmembrane region" description="Helical" evidence="20">
    <location>
        <begin position="188"/>
        <end position="210"/>
    </location>
</feature>
<evidence type="ECO:0000256" key="12">
    <source>
        <dbReference type="ARBA" id="ARBA00022989"/>
    </source>
</evidence>
<dbReference type="SUPFAM" id="SSF52172">
    <property type="entry name" value="CheY-like"/>
    <property type="match status" value="1"/>
</dbReference>
<feature type="domain" description="PAC" evidence="24">
    <location>
        <begin position="1205"/>
        <end position="1255"/>
    </location>
</feature>
<dbReference type="PRINTS" id="PR00344">
    <property type="entry name" value="BCTRLSENSOR"/>
</dbReference>
<dbReference type="PANTHER" id="PTHR43047">
    <property type="entry name" value="TWO-COMPONENT HISTIDINE PROTEIN KINASE"/>
    <property type="match status" value="1"/>
</dbReference>
<dbReference type="Gene3D" id="3.40.50.2300">
    <property type="match status" value="1"/>
</dbReference>
<dbReference type="PROSITE" id="PS50894">
    <property type="entry name" value="HPT"/>
    <property type="match status" value="1"/>
</dbReference>
<dbReference type="SUPFAM" id="SSF47226">
    <property type="entry name" value="Histidine-containing phosphotransfer domain, HPT domain"/>
    <property type="match status" value="1"/>
</dbReference>
<evidence type="ECO:0000256" key="14">
    <source>
        <dbReference type="ARBA" id="ARBA00023136"/>
    </source>
</evidence>
<evidence type="ECO:0000313" key="28">
    <source>
        <dbReference type="Proteomes" id="UP000323866"/>
    </source>
</evidence>
<keyword evidence="4" id="KW-1003">Cell membrane</keyword>
<evidence type="ECO:0000256" key="4">
    <source>
        <dbReference type="ARBA" id="ARBA00022475"/>
    </source>
</evidence>
<dbReference type="InterPro" id="IPR013655">
    <property type="entry name" value="PAS_fold_3"/>
</dbReference>
<dbReference type="PANTHER" id="PTHR43047:SF72">
    <property type="entry name" value="OSMOSENSING HISTIDINE PROTEIN KINASE SLN1"/>
    <property type="match status" value="1"/>
</dbReference>
<dbReference type="CDD" id="cd16922">
    <property type="entry name" value="HATPase_EvgS-ArcB-TorS-like"/>
    <property type="match status" value="1"/>
</dbReference>
<dbReference type="SMART" id="SM00091">
    <property type="entry name" value="PAS"/>
    <property type="match status" value="10"/>
</dbReference>
<dbReference type="SUPFAM" id="SSF55874">
    <property type="entry name" value="ATPase domain of HSP90 chaperone/DNA topoisomerase II/histidine kinase"/>
    <property type="match status" value="1"/>
</dbReference>
<dbReference type="Pfam" id="PF01627">
    <property type="entry name" value="Hpt"/>
    <property type="match status" value="1"/>
</dbReference>
<dbReference type="OrthoDB" id="9797097at2"/>
<dbReference type="InterPro" id="IPR003661">
    <property type="entry name" value="HisK_dim/P_dom"/>
</dbReference>
<evidence type="ECO:0000256" key="15">
    <source>
        <dbReference type="ARBA" id="ARBA00064003"/>
    </source>
</evidence>
<evidence type="ECO:0000256" key="19">
    <source>
        <dbReference type="SAM" id="Coils"/>
    </source>
</evidence>
<gene>
    <name evidence="27" type="ORF">ACD591_02815</name>
    <name evidence="26" type="ORF">FOE74_07715</name>
</gene>
<dbReference type="InterPro" id="IPR007891">
    <property type="entry name" value="CHASE3"/>
</dbReference>
<evidence type="ECO:0000256" key="10">
    <source>
        <dbReference type="ARBA" id="ARBA00022777"/>
    </source>
</evidence>
<dbReference type="Gene3D" id="3.30.450.20">
    <property type="entry name" value="PAS domain"/>
    <property type="match status" value="10"/>
</dbReference>
<feature type="domain" description="PAC" evidence="24">
    <location>
        <begin position="695"/>
        <end position="747"/>
    </location>
</feature>
<feature type="coiled-coil region" evidence="19">
    <location>
        <begin position="1507"/>
        <end position="1534"/>
    </location>
</feature>
<protein>
    <recommendedName>
        <fullName evidence="16">Sensory/regulatory protein RpfC</fullName>
        <ecNumber evidence="3">2.7.13.3</ecNumber>
    </recommendedName>
</protein>
<dbReference type="EMBL" id="VKKZ01000019">
    <property type="protein sequence ID" value="KAA6435810.1"/>
    <property type="molecule type" value="Genomic_DNA"/>
</dbReference>
<feature type="domain" description="PAS" evidence="23">
    <location>
        <begin position="1131"/>
        <end position="1188"/>
    </location>
</feature>
<keyword evidence="29" id="KW-1185">Reference proteome</keyword>
<dbReference type="EMBL" id="JBGOGF010000001">
    <property type="protein sequence ID" value="MFA1770208.1"/>
    <property type="molecule type" value="Genomic_DNA"/>
</dbReference>
<evidence type="ECO:0000256" key="2">
    <source>
        <dbReference type="ARBA" id="ARBA00004429"/>
    </source>
</evidence>
<evidence type="ECO:0000256" key="13">
    <source>
        <dbReference type="ARBA" id="ARBA00023012"/>
    </source>
</evidence>
<dbReference type="InterPro" id="IPR035965">
    <property type="entry name" value="PAS-like_dom_sf"/>
</dbReference>
<feature type="domain" description="PAC" evidence="24">
    <location>
        <begin position="823"/>
        <end position="875"/>
    </location>
</feature>
<keyword evidence="13" id="KW-0902">Two-component regulatory system</keyword>
<dbReference type="InterPro" id="IPR013767">
    <property type="entry name" value="PAS_fold"/>
</dbReference>
<dbReference type="Gene3D" id="1.10.287.130">
    <property type="match status" value="1"/>
</dbReference>
<evidence type="ECO:0000256" key="16">
    <source>
        <dbReference type="ARBA" id="ARBA00068150"/>
    </source>
</evidence>
<evidence type="ECO:0000256" key="11">
    <source>
        <dbReference type="ARBA" id="ARBA00022840"/>
    </source>
</evidence>
<keyword evidence="14 20" id="KW-0472">Membrane</keyword>
<dbReference type="GO" id="GO:0009927">
    <property type="term" value="F:histidine phosphotransfer kinase activity"/>
    <property type="evidence" value="ECO:0007669"/>
    <property type="project" value="TreeGrafter"/>
</dbReference>
<evidence type="ECO:0000259" key="24">
    <source>
        <dbReference type="PROSITE" id="PS50113"/>
    </source>
</evidence>
<dbReference type="Pfam" id="PF00989">
    <property type="entry name" value="PAS"/>
    <property type="match status" value="2"/>
</dbReference>
<feature type="domain" description="PAC" evidence="24">
    <location>
        <begin position="1078"/>
        <end position="1130"/>
    </location>
</feature>
<dbReference type="GO" id="GO:0006355">
    <property type="term" value="P:regulation of DNA-templated transcription"/>
    <property type="evidence" value="ECO:0007669"/>
    <property type="project" value="InterPro"/>
</dbReference>
<reference evidence="26 28" key="1">
    <citation type="submission" date="2019-07" db="EMBL/GenBank/DDBJ databases">
        <authorList>
            <person name="Qu J.-H."/>
        </authorList>
    </citation>
    <scope>NUCLEOTIDE SEQUENCE [LARGE SCALE GENOMIC DNA]</scope>
    <source>
        <strain evidence="26 28">MDT1-10-3</strain>
    </source>
</reference>
<dbReference type="InterPro" id="IPR001789">
    <property type="entry name" value="Sig_transdc_resp-reg_receiver"/>
</dbReference>
<evidence type="ECO:0000256" key="5">
    <source>
        <dbReference type="ARBA" id="ARBA00022519"/>
    </source>
</evidence>
<dbReference type="SMART" id="SM00448">
    <property type="entry name" value="REC"/>
    <property type="match status" value="1"/>
</dbReference>
<accession>A0A5M8QLF7</accession>
<feature type="domain" description="HPt" evidence="25">
    <location>
        <begin position="1940"/>
        <end position="2031"/>
    </location>
</feature>
<evidence type="ECO:0000313" key="26">
    <source>
        <dbReference type="EMBL" id="KAA6435810.1"/>
    </source>
</evidence>
<dbReference type="InterPro" id="IPR013656">
    <property type="entry name" value="PAS_4"/>
</dbReference>
<dbReference type="SUPFAM" id="SSF55785">
    <property type="entry name" value="PYP-like sensor domain (PAS domain)"/>
    <property type="match status" value="10"/>
</dbReference>
<dbReference type="CDD" id="cd00130">
    <property type="entry name" value="PAS"/>
    <property type="match status" value="6"/>
</dbReference>
<dbReference type="SUPFAM" id="SSF47384">
    <property type="entry name" value="Homodimeric domain of signal transducing histidine kinase"/>
    <property type="match status" value="1"/>
</dbReference>
<dbReference type="Proteomes" id="UP001570846">
    <property type="component" value="Unassembled WGS sequence"/>
</dbReference>
<name>A0A5M8QLF7_9BACT</name>
<keyword evidence="12 20" id="KW-1133">Transmembrane helix</keyword>
<evidence type="ECO:0000256" key="6">
    <source>
        <dbReference type="ARBA" id="ARBA00022553"/>
    </source>
</evidence>
<dbReference type="NCBIfam" id="TIGR00229">
    <property type="entry name" value="sensory_box"/>
    <property type="match status" value="7"/>
</dbReference>
<dbReference type="Pfam" id="PF02518">
    <property type="entry name" value="HATPase_c"/>
    <property type="match status" value="1"/>
</dbReference>
<dbReference type="CDD" id="cd17546">
    <property type="entry name" value="REC_hyHK_CKI1_RcsC-like"/>
    <property type="match status" value="1"/>
</dbReference>
<dbReference type="SMART" id="SM00387">
    <property type="entry name" value="HATPase_c"/>
    <property type="match status" value="1"/>
</dbReference>
<feature type="domain" description="Histidine kinase" evidence="21">
    <location>
        <begin position="1534"/>
        <end position="1756"/>
    </location>
</feature>
<dbReference type="SMART" id="SM00388">
    <property type="entry name" value="HisKA"/>
    <property type="match status" value="1"/>
</dbReference>
<dbReference type="Pfam" id="PF08448">
    <property type="entry name" value="PAS_4"/>
    <property type="match status" value="2"/>
</dbReference>
<dbReference type="InterPro" id="IPR011006">
    <property type="entry name" value="CheY-like_superfamily"/>
</dbReference>
<reference evidence="27 29" key="3">
    <citation type="submission" date="2024-08" db="EMBL/GenBank/DDBJ databases">
        <authorList>
            <person name="Wei W."/>
        </authorList>
    </citation>
    <scope>NUCLEOTIDE SEQUENCE [LARGE SCALE GENOMIC DNA]</scope>
    <source>
        <strain evidence="27 29">XU2</strain>
    </source>
</reference>
<feature type="modified residue" description="Phosphohistidine" evidence="17">
    <location>
        <position position="1979"/>
    </location>
</feature>
<evidence type="ECO:0000256" key="18">
    <source>
        <dbReference type="PROSITE-ProRule" id="PRU00169"/>
    </source>
</evidence>
<evidence type="ECO:0000256" key="8">
    <source>
        <dbReference type="ARBA" id="ARBA00022692"/>
    </source>
</evidence>
<dbReference type="Pfam" id="PF08447">
    <property type="entry name" value="PAS_3"/>
    <property type="match status" value="2"/>
</dbReference>
<keyword evidence="10" id="KW-0418">Kinase</keyword>
<dbReference type="SMART" id="SM00086">
    <property type="entry name" value="PAC"/>
    <property type="match status" value="7"/>
</dbReference>
<dbReference type="GO" id="GO:0005886">
    <property type="term" value="C:plasma membrane"/>
    <property type="evidence" value="ECO:0007669"/>
    <property type="project" value="UniProtKB-SubCell"/>
</dbReference>
<evidence type="ECO:0000313" key="29">
    <source>
        <dbReference type="Proteomes" id="UP001570846"/>
    </source>
</evidence>
<feature type="domain" description="PAS" evidence="23">
    <location>
        <begin position="229"/>
        <end position="299"/>
    </location>
</feature>
<comment type="catalytic activity">
    <reaction evidence="1">
        <text>ATP + protein L-histidine = ADP + protein N-phospho-L-histidine.</text>
        <dbReference type="EC" id="2.7.13.3"/>
    </reaction>
</comment>
<dbReference type="InterPro" id="IPR001610">
    <property type="entry name" value="PAC"/>
</dbReference>
<dbReference type="CDD" id="cd00082">
    <property type="entry name" value="HisKA"/>
    <property type="match status" value="1"/>
</dbReference>
<dbReference type="InterPro" id="IPR005467">
    <property type="entry name" value="His_kinase_dom"/>
</dbReference>
<evidence type="ECO:0000259" key="22">
    <source>
        <dbReference type="PROSITE" id="PS50110"/>
    </source>
</evidence>
<comment type="caution">
    <text evidence="26">The sequence shown here is derived from an EMBL/GenBank/DDBJ whole genome shotgun (WGS) entry which is preliminary data.</text>
</comment>
<dbReference type="Gene3D" id="3.30.565.10">
    <property type="entry name" value="Histidine kinase-like ATPase, C-terminal domain"/>
    <property type="match status" value="1"/>
</dbReference>
<dbReference type="PROSITE" id="PS50109">
    <property type="entry name" value="HIS_KIN"/>
    <property type="match status" value="1"/>
</dbReference>
<dbReference type="InterPro" id="IPR004358">
    <property type="entry name" value="Sig_transdc_His_kin-like_C"/>
</dbReference>
<evidence type="ECO:0000256" key="17">
    <source>
        <dbReference type="PROSITE-ProRule" id="PRU00110"/>
    </source>
</evidence>
<feature type="transmembrane region" description="Helical" evidence="20">
    <location>
        <begin position="16"/>
        <end position="36"/>
    </location>
</feature>
<evidence type="ECO:0000256" key="7">
    <source>
        <dbReference type="ARBA" id="ARBA00022679"/>
    </source>
</evidence>
<dbReference type="InterPro" id="IPR036641">
    <property type="entry name" value="HPT_dom_sf"/>
</dbReference>
<dbReference type="GO" id="GO:0000155">
    <property type="term" value="F:phosphorelay sensor kinase activity"/>
    <property type="evidence" value="ECO:0007669"/>
    <property type="project" value="InterPro"/>
</dbReference>
<dbReference type="FunFam" id="1.10.287.130:FF:000002">
    <property type="entry name" value="Two-component osmosensing histidine kinase"/>
    <property type="match status" value="1"/>
</dbReference>
<feature type="domain" description="PAS" evidence="23">
    <location>
        <begin position="1389"/>
        <end position="1444"/>
    </location>
</feature>
<dbReference type="Proteomes" id="UP000323866">
    <property type="component" value="Unassembled WGS sequence"/>
</dbReference>
<evidence type="ECO:0000256" key="20">
    <source>
        <dbReference type="SAM" id="Phobius"/>
    </source>
</evidence>
<feature type="domain" description="PAS" evidence="23">
    <location>
        <begin position="362"/>
        <end position="432"/>
    </location>
</feature>
<dbReference type="Gene3D" id="2.10.70.100">
    <property type="match status" value="1"/>
</dbReference>
<dbReference type="GO" id="GO:0005524">
    <property type="term" value="F:ATP binding"/>
    <property type="evidence" value="ECO:0007669"/>
    <property type="project" value="UniProtKB-KW"/>
</dbReference>
<dbReference type="RefSeq" id="WP_149098001.1">
    <property type="nucleotide sequence ID" value="NZ_BMMG01000002.1"/>
</dbReference>
<dbReference type="InterPro" id="IPR036890">
    <property type="entry name" value="HATPase_C_sf"/>
</dbReference>
<comment type="subcellular location">
    <subcellularLocation>
        <location evidence="2">Cell inner membrane</location>
        <topology evidence="2">Multi-pass membrane protein</topology>
    </subcellularLocation>
</comment>
<keyword evidence="11" id="KW-0067">ATP-binding</keyword>
<dbReference type="Pfam" id="PF13426">
    <property type="entry name" value="PAS_9"/>
    <property type="match status" value="3"/>
</dbReference>
<feature type="domain" description="Response regulatory" evidence="22">
    <location>
        <begin position="1783"/>
        <end position="1899"/>
    </location>
</feature>
<dbReference type="Pfam" id="PF05227">
    <property type="entry name" value="CHASE3"/>
    <property type="match status" value="1"/>
</dbReference>
<evidence type="ECO:0000259" key="25">
    <source>
        <dbReference type="PROSITE" id="PS50894"/>
    </source>
</evidence>
<keyword evidence="5" id="KW-0997">Cell inner membrane</keyword>
<keyword evidence="8 20" id="KW-0812">Transmembrane</keyword>
<dbReference type="InterPro" id="IPR008207">
    <property type="entry name" value="Sig_transdc_His_kin_Hpt_dom"/>
</dbReference>
<dbReference type="Gene3D" id="1.20.120.160">
    <property type="entry name" value="HPT domain"/>
    <property type="match status" value="1"/>
</dbReference>
<dbReference type="Pfam" id="PF00512">
    <property type="entry name" value="HisKA"/>
    <property type="match status" value="1"/>
</dbReference>
<evidence type="ECO:0000256" key="1">
    <source>
        <dbReference type="ARBA" id="ARBA00000085"/>
    </source>
</evidence>
<feature type="modified residue" description="4-aspartylphosphate" evidence="18">
    <location>
        <position position="1833"/>
    </location>
</feature>
<feature type="domain" description="PAC" evidence="24">
    <location>
        <begin position="1330"/>
        <end position="1381"/>
    </location>
</feature>
<organism evidence="26 28">
    <name type="scientific">Rufibacter glacialis</name>
    <dbReference type="NCBI Taxonomy" id="1259555"/>
    <lineage>
        <taxon>Bacteria</taxon>
        <taxon>Pseudomonadati</taxon>
        <taxon>Bacteroidota</taxon>
        <taxon>Cytophagia</taxon>
        <taxon>Cytophagales</taxon>
        <taxon>Hymenobacteraceae</taxon>
        <taxon>Rufibacter</taxon>
    </lineage>
</organism>
<evidence type="ECO:0000259" key="21">
    <source>
        <dbReference type="PROSITE" id="PS50109"/>
    </source>
</evidence>
<dbReference type="PROSITE" id="PS50110">
    <property type="entry name" value="RESPONSE_REGULATORY"/>
    <property type="match status" value="1"/>
</dbReference>
<feature type="domain" description="PAC" evidence="24">
    <location>
        <begin position="1464"/>
        <end position="1516"/>
    </location>
</feature>
<comment type="subunit">
    <text evidence="15">At low DSF concentrations, interacts with RpfF.</text>
</comment>
<keyword evidence="9" id="KW-0547">Nucleotide-binding</keyword>
<keyword evidence="7" id="KW-0808">Transferase</keyword>
<evidence type="ECO:0000256" key="9">
    <source>
        <dbReference type="ARBA" id="ARBA00022741"/>
    </source>
</evidence>
<dbReference type="InterPro" id="IPR003594">
    <property type="entry name" value="HATPase_dom"/>
</dbReference>
<dbReference type="InterPro" id="IPR000014">
    <property type="entry name" value="PAS"/>
</dbReference>